<reference evidence="2" key="1">
    <citation type="submission" date="2025-08" db="UniProtKB">
        <authorList>
            <consortium name="RefSeq"/>
        </authorList>
    </citation>
    <scope>IDENTIFICATION</scope>
</reference>
<dbReference type="RefSeq" id="XP_065673151.1">
    <property type="nucleotide sequence ID" value="XM_065817079.1"/>
</dbReference>
<keyword evidence="1" id="KW-1185">Reference proteome</keyword>
<sequence>MVDGQQIRLYGGLATISADNLSAHALVGFRRIFNSGFFCCQCMTSYINKTKIFSELDATLRTDEIHQYHLAAISGHGQISSSMYGVERRCPFLDLSYFKVMQSFPPDIMHDMLEGTIPRLISLLLLKLKEDKLIEIDQVNIELNIFEIGRNDRLNKPVPFVVRSATSINFIGSASQKYCMFRLLPFMIGNRIPMSNKYWLLYLQLREIADYVFAPKISKSVLTCNF</sequence>
<protein>
    <submittedName>
        <fullName evidence="2">Uncharacterized protein LOC136090435</fullName>
    </submittedName>
</protein>
<evidence type="ECO:0000313" key="1">
    <source>
        <dbReference type="Proteomes" id="UP001652625"/>
    </source>
</evidence>
<accession>A0ABM4DFF0</accession>
<proteinExistence type="predicted"/>
<gene>
    <name evidence="2" type="primary">LOC136090435</name>
</gene>
<name>A0ABM4DFF0_HYDVU</name>
<evidence type="ECO:0000313" key="2">
    <source>
        <dbReference type="RefSeq" id="XP_065673151.1"/>
    </source>
</evidence>
<organism evidence="1 2">
    <name type="scientific">Hydra vulgaris</name>
    <name type="common">Hydra</name>
    <name type="synonym">Hydra attenuata</name>
    <dbReference type="NCBI Taxonomy" id="6087"/>
    <lineage>
        <taxon>Eukaryota</taxon>
        <taxon>Metazoa</taxon>
        <taxon>Cnidaria</taxon>
        <taxon>Hydrozoa</taxon>
        <taxon>Hydroidolina</taxon>
        <taxon>Anthoathecata</taxon>
        <taxon>Aplanulata</taxon>
        <taxon>Hydridae</taxon>
        <taxon>Hydra</taxon>
    </lineage>
</organism>
<dbReference type="GeneID" id="136090435"/>
<dbReference type="Proteomes" id="UP001652625">
    <property type="component" value="Chromosome 14"/>
</dbReference>